<comment type="catalytic activity">
    <reaction evidence="1">
        <text>Release of a C-terminal amino acid with broad specificity, except for -Pro.</text>
        <dbReference type="EC" id="3.4.17.19"/>
    </reaction>
</comment>
<dbReference type="PROSITE" id="PS52034">
    <property type="entry name" value="PEPTIDASE_M32"/>
    <property type="match status" value="1"/>
</dbReference>
<dbReference type="PRINTS" id="PR00998">
    <property type="entry name" value="CRBOXYPTASET"/>
</dbReference>
<protein>
    <recommendedName>
        <fullName evidence="1">Metal-dependent carboxypeptidase</fullName>
        <ecNumber evidence="1">3.4.17.19</ecNumber>
    </recommendedName>
</protein>
<accession>A0ABY8CEA2</accession>
<evidence type="ECO:0000256" key="2">
    <source>
        <dbReference type="SAM" id="Coils"/>
    </source>
</evidence>
<keyword evidence="2" id="KW-0175">Coiled coil</keyword>
<keyword evidence="1" id="KW-0482">Metalloprotease</keyword>
<dbReference type="RefSeq" id="WP_347721927.1">
    <property type="nucleotide sequence ID" value="NZ_CP104395.1"/>
</dbReference>
<feature type="coiled-coil region" evidence="2">
    <location>
        <begin position="161"/>
        <end position="188"/>
    </location>
</feature>
<evidence type="ECO:0000256" key="1">
    <source>
        <dbReference type="PIRNR" id="PIRNR006615"/>
    </source>
</evidence>
<sequence>MSYENFEDKVKEIHILGDAQGVLSWDQEVMMPEKGIQARSLQNSVLSKVRHQKITSEELESYIEELSEEKLDEDQSAVLREVRRSHERAKKVPESLTEKISKKSSENVESWKKAREEDDFEIFAQSLQEMVELKREYAEHIDPDKEAYKVLFEDYEPYISFERVEQVIDQLKSELPEMLEKLENADKELDTSPLEVELSDEKNMELARKAAELIGFDFEHGRVDTSTHPFTSGNQFDTRITTRFQDDSVAENIAITMHETGHALYNLGVPQEEYGTPLGEPRELSVHESQSRLWENHVGRSKSFWNYFVKEMEEVSGKFEDVEPEECYEAVNSIDFDNKIRTEADELSYHLHIALRFELGRKLINGDIEVEELPGLWNQRMEELLNVEVESASEGVLQDIHWGWGNFGYFPTYTMGTVLAAQLYNTAENELDSLEEGFENGEFKPLLGWLRENIHSEGQRLETDELIENVTGEALTADYFIEYVKEKYGTLYNVEL</sequence>
<comment type="similarity">
    <text evidence="1">Belongs to the peptidase M32 family.</text>
</comment>
<keyword evidence="1 3" id="KW-0378">Hydrolase</keyword>
<evidence type="ECO:0000313" key="4">
    <source>
        <dbReference type="Proteomes" id="UP001218034"/>
    </source>
</evidence>
<dbReference type="PANTHER" id="PTHR34217:SF1">
    <property type="entry name" value="CARBOXYPEPTIDASE 1"/>
    <property type="match status" value="1"/>
</dbReference>
<dbReference type="Pfam" id="PF02074">
    <property type="entry name" value="Peptidase_M32"/>
    <property type="match status" value="1"/>
</dbReference>
<keyword evidence="1 3" id="KW-0121">Carboxypeptidase</keyword>
<keyword evidence="4" id="KW-1185">Reference proteome</keyword>
<dbReference type="GO" id="GO:0004180">
    <property type="term" value="F:carboxypeptidase activity"/>
    <property type="evidence" value="ECO:0007669"/>
    <property type="project" value="UniProtKB-KW"/>
</dbReference>
<evidence type="ECO:0000313" key="3">
    <source>
        <dbReference type="EMBL" id="WEL19055.1"/>
    </source>
</evidence>
<name>A0ABY8CEA2_9ARCH</name>
<gene>
    <name evidence="3" type="primary">ypwA</name>
    <name evidence="3" type="ORF">SVXNc_0023</name>
</gene>
<keyword evidence="1" id="KW-0645">Protease</keyword>
<reference evidence="3 4" key="1">
    <citation type="submission" date="2022-09" db="EMBL/GenBank/DDBJ databases">
        <title>Xylan utilization by haloarchaea-nanohaloarchaea associations.</title>
        <authorList>
            <person name="Yakimov M."/>
        </authorList>
    </citation>
    <scope>NUCLEOTIDE SEQUENCE [LARGE SCALE GENOMIC DNA]</scope>
    <source>
        <strain evidence="3 4">SVXNc</strain>
    </source>
</reference>
<comment type="function">
    <text evidence="1">Broad specificity carboxypetidase that releases amino acids sequentially from the C-terminus, including neutral, aromatic, polar and basic residues.</text>
</comment>
<dbReference type="SUPFAM" id="SSF55486">
    <property type="entry name" value="Metalloproteases ('zincins'), catalytic domain"/>
    <property type="match status" value="1"/>
</dbReference>
<dbReference type="InterPro" id="IPR001333">
    <property type="entry name" value="Peptidase_M32_Taq"/>
</dbReference>
<dbReference type="EC" id="3.4.17.19" evidence="1"/>
<dbReference type="PANTHER" id="PTHR34217">
    <property type="entry name" value="METAL-DEPENDENT CARBOXYPEPTIDASE"/>
    <property type="match status" value="1"/>
</dbReference>
<dbReference type="CDD" id="cd06460">
    <property type="entry name" value="M32_Taq"/>
    <property type="match status" value="1"/>
</dbReference>
<organism evidence="3 4">
    <name type="scientific">Candidatus Nanohalococcus occultus</name>
    <dbReference type="NCBI Taxonomy" id="2978047"/>
    <lineage>
        <taxon>Archaea</taxon>
        <taxon>Candidatus Nanohalarchaeota</taxon>
        <taxon>Candidatus Nanohalarchaeota incertae sedis</taxon>
        <taxon>Candidatus Nanohalococcus</taxon>
    </lineage>
</organism>
<keyword evidence="1" id="KW-0479">Metal-binding</keyword>
<dbReference type="PIRSF" id="PIRSF006615">
    <property type="entry name" value="Zn_crbxpep_Taq"/>
    <property type="match status" value="1"/>
</dbReference>
<dbReference type="Proteomes" id="UP001218034">
    <property type="component" value="Chromosome"/>
</dbReference>
<proteinExistence type="inferred from homology"/>
<dbReference type="EMBL" id="CP104395">
    <property type="protein sequence ID" value="WEL19055.1"/>
    <property type="molecule type" value="Genomic_DNA"/>
</dbReference>
<dbReference type="GeneID" id="90589458"/>
<dbReference type="Gene3D" id="1.10.1370.30">
    <property type="match status" value="1"/>
</dbReference>